<dbReference type="GO" id="GO:0019722">
    <property type="term" value="P:calcium-mediated signaling"/>
    <property type="evidence" value="ECO:0007669"/>
    <property type="project" value="InterPro"/>
</dbReference>
<sequence length="94" mass="10493">MAPSHLQVLTTVESFQQDDPLRSQVSFENLSIQVPKSTDDHLHPPKPEKMFLISPPCSPPVGWEQHREAEPVLNFELIQALSNLSPGLKSACLH</sequence>
<gene>
    <name evidence="2" type="ORF">C0Q70_11241</name>
</gene>
<dbReference type="GO" id="GO:0005737">
    <property type="term" value="C:cytoplasm"/>
    <property type="evidence" value="ECO:0007669"/>
    <property type="project" value="TreeGrafter"/>
</dbReference>
<evidence type="ECO:0000313" key="3">
    <source>
        <dbReference type="Proteomes" id="UP000245119"/>
    </source>
</evidence>
<dbReference type="AlphaFoldDB" id="A0A2T7P5E7"/>
<name>A0A2T7P5E7_POMCA</name>
<accession>A0A2T7P5E7</accession>
<dbReference type="OrthoDB" id="17212at2759"/>
<evidence type="ECO:0000313" key="2">
    <source>
        <dbReference type="EMBL" id="PVD28647.1"/>
    </source>
</evidence>
<comment type="similarity">
    <text evidence="1">Belongs to the RCAN family.</text>
</comment>
<dbReference type="PANTHER" id="PTHR10300:SF14">
    <property type="entry name" value="PROTEIN SARAH"/>
    <property type="match status" value="1"/>
</dbReference>
<keyword evidence="3" id="KW-1185">Reference proteome</keyword>
<proteinExistence type="inferred from homology"/>
<dbReference type="EMBL" id="PZQS01000006">
    <property type="protein sequence ID" value="PVD28647.1"/>
    <property type="molecule type" value="Genomic_DNA"/>
</dbReference>
<organism evidence="2 3">
    <name type="scientific">Pomacea canaliculata</name>
    <name type="common">Golden apple snail</name>
    <dbReference type="NCBI Taxonomy" id="400727"/>
    <lineage>
        <taxon>Eukaryota</taxon>
        <taxon>Metazoa</taxon>
        <taxon>Spiralia</taxon>
        <taxon>Lophotrochozoa</taxon>
        <taxon>Mollusca</taxon>
        <taxon>Gastropoda</taxon>
        <taxon>Caenogastropoda</taxon>
        <taxon>Architaenioglossa</taxon>
        <taxon>Ampullarioidea</taxon>
        <taxon>Ampullariidae</taxon>
        <taxon>Pomacea</taxon>
    </lineage>
</organism>
<evidence type="ECO:0000256" key="1">
    <source>
        <dbReference type="ARBA" id="ARBA00008209"/>
    </source>
</evidence>
<reference evidence="2 3" key="1">
    <citation type="submission" date="2018-04" db="EMBL/GenBank/DDBJ databases">
        <title>The genome of golden apple snail Pomacea canaliculata provides insight into stress tolerance and invasive adaptation.</title>
        <authorList>
            <person name="Liu C."/>
            <person name="Liu B."/>
            <person name="Ren Y."/>
            <person name="Zhang Y."/>
            <person name="Wang H."/>
            <person name="Li S."/>
            <person name="Jiang F."/>
            <person name="Yin L."/>
            <person name="Zhang G."/>
            <person name="Qian W."/>
            <person name="Fan W."/>
        </authorList>
    </citation>
    <scope>NUCLEOTIDE SEQUENCE [LARGE SCALE GENOMIC DNA]</scope>
    <source>
        <strain evidence="2">SZHN2017</strain>
        <tissue evidence="2">Muscle</tissue>
    </source>
</reference>
<dbReference type="InterPro" id="IPR006931">
    <property type="entry name" value="Calcipressin"/>
</dbReference>
<dbReference type="STRING" id="400727.A0A2T7P5E7"/>
<dbReference type="PANTHER" id="PTHR10300">
    <property type="entry name" value="CALCIPRESSIN"/>
    <property type="match status" value="1"/>
</dbReference>
<dbReference type="Pfam" id="PF04847">
    <property type="entry name" value="Calcipressin"/>
    <property type="match status" value="1"/>
</dbReference>
<comment type="caution">
    <text evidence="2">The sequence shown here is derived from an EMBL/GenBank/DDBJ whole genome shotgun (WGS) entry which is preliminary data.</text>
</comment>
<dbReference type="GO" id="GO:0008597">
    <property type="term" value="F:calcium-dependent protein serine/threonine phosphatase regulator activity"/>
    <property type="evidence" value="ECO:0007669"/>
    <property type="project" value="TreeGrafter"/>
</dbReference>
<protein>
    <submittedName>
        <fullName evidence="2">Uncharacterized protein</fullName>
    </submittedName>
</protein>
<dbReference type="GO" id="GO:0005634">
    <property type="term" value="C:nucleus"/>
    <property type="evidence" value="ECO:0007669"/>
    <property type="project" value="TreeGrafter"/>
</dbReference>
<dbReference type="Proteomes" id="UP000245119">
    <property type="component" value="Linkage Group LG6"/>
</dbReference>